<evidence type="ECO:0000313" key="5">
    <source>
        <dbReference type="EMBL" id="JAC19598.1"/>
    </source>
</evidence>
<keyword evidence="2" id="KW-0964">Secreted</keyword>
<evidence type="ECO:0000259" key="4">
    <source>
        <dbReference type="SMART" id="SM01318"/>
    </source>
</evidence>
<accession>A0A023FFW9</accession>
<keyword evidence="3" id="KW-0732">Signal</keyword>
<name>A0A023FFW9_AMBCJ</name>
<protein>
    <recommendedName>
        <fullName evidence="4">Single domain-containing protein</fullName>
    </recommendedName>
</protein>
<dbReference type="AlphaFoldDB" id="A0A023FFW9"/>
<feature type="domain" description="Single" evidence="4">
    <location>
        <begin position="35"/>
        <end position="101"/>
    </location>
</feature>
<sequence length="101" mass="11850">MRQIIFSLLLFVVMFTNHSVFGEKVRSLKVENGICYYRDYVIYAKDWDIDNDPCEKWICDAEKKQLTVKGCDLGSDESSCVYYNTGRGYWPRCCKTYGRVC</sequence>
<proteinExistence type="evidence at transcript level"/>
<feature type="chain" id="PRO_5001520892" description="Single domain-containing protein" evidence="3">
    <location>
        <begin position="23"/>
        <end position="101"/>
    </location>
</feature>
<comment type="subcellular location">
    <subcellularLocation>
        <location evidence="1">Secreted</location>
    </subcellularLocation>
</comment>
<dbReference type="Pfam" id="PF15430">
    <property type="entry name" value="SVWC"/>
    <property type="match status" value="1"/>
</dbReference>
<evidence type="ECO:0000256" key="2">
    <source>
        <dbReference type="ARBA" id="ARBA00022525"/>
    </source>
</evidence>
<feature type="signal peptide" evidence="3">
    <location>
        <begin position="1"/>
        <end position="22"/>
    </location>
</feature>
<reference evidence="5" key="1">
    <citation type="submission" date="2014-03" db="EMBL/GenBank/DDBJ databases">
        <title>The sialotranscriptome of Amblyomma triste, Amblyomma parvum and Amblyomma cajennense ticks, uncovered by 454-based RNA-seq.</title>
        <authorList>
            <person name="Garcia G.R."/>
            <person name="Gardinassi L.G."/>
            <person name="Ribeiro J.M."/>
            <person name="Anatriello E."/>
            <person name="Ferreira B.R."/>
            <person name="Moreira H.N."/>
            <person name="Mafra C."/>
            <person name="Olegario M.M."/>
            <person name="Szabo P.J."/>
            <person name="Miranda-Santos I.K."/>
            <person name="Maruyama S.R."/>
        </authorList>
    </citation>
    <scope>NUCLEOTIDE SEQUENCE</scope>
    <source>
        <strain evidence="5">Uberlandia</strain>
        <tissue evidence="5">Salivary glands</tissue>
    </source>
</reference>
<dbReference type="GO" id="GO:0005576">
    <property type="term" value="C:extracellular region"/>
    <property type="evidence" value="ECO:0007669"/>
    <property type="project" value="UniProtKB-SubCell"/>
</dbReference>
<organism evidence="5">
    <name type="scientific">Amblyomma cajennense</name>
    <name type="common">Cayenne tick</name>
    <name type="synonym">Acarus cajennensis</name>
    <dbReference type="NCBI Taxonomy" id="34607"/>
    <lineage>
        <taxon>Eukaryota</taxon>
        <taxon>Metazoa</taxon>
        <taxon>Ecdysozoa</taxon>
        <taxon>Arthropoda</taxon>
        <taxon>Chelicerata</taxon>
        <taxon>Arachnida</taxon>
        <taxon>Acari</taxon>
        <taxon>Parasitiformes</taxon>
        <taxon>Ixodida</taxon>
        <taxon>Ixodoidea</taxon>
        <taxon>Ixodidae</taxon>
        <taxon>Amblyomminae</taxon>
        <taxon>Amblyomma</taxon>
    </lineage>
</organism>
<dbReference type="InterPro" id="IPR029277">
    <property type="entry name" value="SVWC_dom"/>
</dbReference>
<evidence type="ECO:0000256" key="1">
    <source>
        <dbReference type="ARBA" id="ARBA00004613"/>
    </source>
</evidence>
<dbReference type="EMBL" id="GBBK01004884">
    <property type="protein sequence ID" value="JAC19598.1"/>
    <property type="molecule type" value="mRNA"/>
</dbReference>
<dbReference type="SMART" id="SM01318">
    <property type="entry name" value="SVWC"/>
    <property type="match status" value="1"/>
</dbReference>
<evidence type="ECO:0000256" key="3">
    <source>
        <dbReference type="SAM" id="SignalP"/>
    </source>
</evidence>